<dbReference type="PROSITE" id="PS50222">
    <property type="entry name" value="EF_HAND_2"/>
    <property type="match status" value="1"/>
</dbReference>
<protein>
    <recommendedName>
        <fullName evidence="4">EF-hand domain-containing protein</fullName>
    </recommendedName>
</protein>
<evidence type="ECO:0000313" key="6">
    <source>
        <dbReference type="Proteomes" id="UP000007875"/>
    </source>
</evidence>
<reference evidence="5" key="2">
    <citation type="submission" date="2025-08" db="UniProtKB">
        <authorList>
            <consortium name="Ensembl"/>
        </authorList>
    </citation>
    <scope>IDENTIFICATION</scope>
</reference>
<evidence type="ECO:0000313" key="5">
    <source>
        <dbReference type="Ensembl" id="ENSCSAVP00000008901.1"/>
    </source>
</evidence>
<dbReference type="GeneTree" id="ENSGT00940000159670"/>
<sequence>MLPQQDFESVWRVVDENNDGVIDYGEFMRSFIGEMNETRRAVVRKVYRKLDPRKCGFVNLLDLQKLYRARNHPLVANGNVSESELLRQMKESFAQLCHTDARNISYVEFTEYYEGVSLTVPTDADFINMMRNCWGV</sequence>
<dbReference type="Proteomes" id="UP000007875">
    <property type="component" value="Unassembled WGS sequence"/>
</dbReference>
<evidence type="ECO:0000259" key="4">
    <source>
        <dbReference type="PROSITE" id="PS50222"/>
    </source>
</evidence>
<dbReference type="SUPFAM" id="SSF47473">
    <property type="entry name" value="EF-hand"/>
    <property type="match status" value="1"/>
</dbReference>
<dbReference type="PANTHER" id="PTHR34524:SF15">
    <property type="entry name" value="EF-HAND DOMAIN-CONTAINING PROTEIN"/>
    <property type="match status" value="1"/>
</dbReference>
<keyword evidence="6" id="KW-1185">Reference proteome</keyword>
<reference evidence="6" key="1">
    <citation type="submission" date="2003-08" db="EMBL/GenBank/DDBJ databases">
        <authorList>
            <person name="Birren B."/>
            <person name="Nusbaum C."/>
            <person name="Abebe A."/>
            <person name="Abouelleil A."/>
            <person name="Adekoya E."/>
            <person name="Ait-zahra M."/>
            <person name="Allen N."/>
            <person name="Allen T."/>
            <person name="An P."/>
            <person name="Anderson M."/>
            <person name="Anderson S."/>
            <person name="Arachchi H."/>
            <person name="Armbruster J."/>
            <person name="Bachantsang P."/>
            <person name="Baldwin J."/>
            <person name="Barry A."/>
            <person name="Bayul T."/>
            <person name="Blitshsteyn B."/>
            <person name="Bloom T."/>
            <person name="Blye J."/>
            <person name="Boguslavskiy L."/>
            <person name="Borowsky M."/>
            <person name="Boukhgalter B."/>
            <person name="Brunache A."/>
            <person name="Butler J."/>
            <person name="Calixte N."/>
            <person name="Calvo S."/>
            <person name="Camarata J."/>
            <person name="Campo K."/>
            <person name="Chang J."/>
            <person name="Cheshatsang Y."/>
            <person name="Citroen M."/>
            <person name="Collymore A."/>
            <person name="Considine T."/>
            <person name="Cook A."/>
            <person name="Cooke P."/>
            <person name="Corum B."/>
            <person name="Cuomo C."/>
            <person name="David R."/>
            <person name="Dawoe T."/>
            <person name="Degray S."/>
            <person name="Dodge S."/>
            <person name="Dooley K."/>
            <person name="Dorje P."/>
            <person name="Dorjee K."/>
            <person name="Dorris L."/>
            <person name="Duffey N."/>
            <person name="Dupes A."/>
            <person name="Elkins T."/>
            <person name="Engels R."/>
            <person name="Erickson J."/>
            <person name="Farina A."/>
            <person name="Faro S."/>
            <person name="Ferreira P."/>
            <person name="Fischer H."/>
            <person name="Fitzgerald M."/>
            <person name="Foley K."/>
            <person name="Gage D."/>
            <person name="Galagan J."/>
            <person name="Gearin G."/>
            <person name="Gnerre S."/>
            <person name="Gnirke A."/>
            <person name="Goyette A."/>
            <person name="Graham J."/>
            <person name="Grandbois E."/>
            <person name="Gyaltsen K."/>
            <person name="Hafez N."/>
            <person name="Hagopian D."/>
            <person name="Hagos B."/>
            <person name="Hall J."/>
            <person name="Hatcher B."/>
            <person name="Heller A."/>
            <person name="Higgins H."/>
            <person name="Honan T."/>
            <person name="Horn A."/>
            <person name="Houde N."/>
            <person name="Hughes L."/>
            <person name="Hulme W."/>
            <person name="Husby E."/>
            <person name="Iliev I."/>
            <person name="Jaffe D."/>
            <person name="Jones C."/>
            <person name="Kamal M."/>
            <person name="Kamat A."/>
            <person name="Kamvysselis M."/>
            <person name="Karlsson E."/>
            <person name="Kells C."/>
            <person name="Kieu A."/>
            <person name="Kisner P."/>
            <person name="Kodira C."/>
            <person name="Kulbokas E."/>
            <person name="Labutti K."/>
            <person name="Lama D."/>
            <person name="Landers T."/>
            <person name="Leger J."/>
            <person name="Levine S."/>
            <person name="Lewis D."/>
            <person name="Lewis T."/>
            <person name="Lindblad-toh K."/>
            <person name="Liu X."/>
            <person name="Lokyitsang T."/>
            <person name="Lokyitsang Y."/>
            <person name="Lucien O."/>
            <person name="Lui A."/>
            <person name="Ma L.J."/>
            <person name="Mabbitt R."/>
            <person name="Macdonald J."/>
            <person name="Maclean C."/>
            <person name="Major J."/>
            <person name="Manning J."/>
            <person name="Marabella R."/>
            <person name="Maru K."/>
            <person name="Matthews C."/>
            <person name="Mauceli E."/>
            <person name="Mccarthy M."/>
            <person name="Mcdonough S."/>
            <person name="Mcghee T."/>
            <person name="Meldrim J."/>
            <person name="Meneus L."/>
            <person name="Mesirov J."/>
            <person name="Mihalev A."/>
            <person name="Mihova T."/>
            <person name="Mikkelsen T."/>
            <person name="Mlenga V."/>
            <person name="Moru K."/>
            <person name="Mozes J."/>
            <person name="Mulrain L."/>
            <person name="Munson G."/>
            <person name="Naylor J."/>
            <person name="Newes C."/>
            <person name="Nguyen C."/>
            <person name="Nguyen N."/>
            <person name="Nguyen T."/>
            <person name="Nicol R."/>
            <person name="Nielsen C."/>
            <person name="Nizzari M."/>
            <person name="Norbu C."/>
            <person name="Norbu N."/>
            <person name="O'donnell P."/>
            <person name="Okoawo O."/>
            <person name="O'leary S."/>
            <person name="Omotosho B."/>
            <person name="O'neill K."/>
            <person name="Osman S."/>
            <person name="Parker S."/>
            <person name="Perrin D."/>
            <person name="Phunkhang P."/>
            <person name="Piqani B."/>
            <person name="Purcell S."/>
            <person name="Rachupka T."/>
            <person name="Ramasamy U."/>
            <person name="Rameau R."/>
            <person name="Ray V."/>
            <person name="Raymond C."/>
            <person name="Retta R."/>
            <person name="Richardson S."/>
            <person name="Rise C."/>
            <person name="Rodriguez J."/>
            <person name="Rogers J."/>
            <person name="Rogov P."/>
            <person name="Rutman M."/>
            <person name="Schupbach R."/>
            <person name="Seaman C."/>
            <person name="Settipalli S."/>
            <person name="Sharpe T."/>
            <person name="Sheridan J."/>
            <person name="Sherpa N."/>
            <person name="Shi J."/>
            <person name="Smirnov S."/>
            <person name="Smith C."/>
            <person name="Sougnez C."/>
            <person name="Spencer B."/>
            <person name="Stalker J."/>
            <person name="Stange-thomann N."/>
            <person name="Stavropoulos S."/>
            <person name="Stetson K."/>
            <person name="Stone C."/>
            <person name="Stone S."/>
            <person name="Stubbs M."/>
            <person name="Talamas J."/>
            <person name="Tchuinga P."/>
            <person name="Tenzing P."/>
            <person name="Tesfaye S."/>
            <person name="Theodore J."/>
            <person name="Thoulutsang Y."/>
            <person name="Topham K."/>
            <person name="Towey S."/>
            <person name="Tsamla T."/>
            <person name="Tsomo N."/>
            <person name="Vallee D."/>
            <person name="Vassiliev H."/>
            <person name="Venkataraman V."/>
            <person name="Vinson J."/>
            <person name="Vo A."/>
            <person name="Wade C."/>
            <person name="Wang S."/>
            <person name="Wangchuk T."/>
            <person name="Wangdi T."/>
            <person name="Whittaker C."/>
            <person name="Wilkinson J."/>
            <person name="Wu Y."/>
            <person name="Wyman D."/>
            <person name="Yadav S."/>
            <person name="Yang S."/>
            <person name="Yang X."/>
            <person name="Yeager S."/>
            <person name="Yee E."/>
            <person name="Young G."/>
            <person name="Zainoun J."/>
            <person name="Zembeck L."/>
            <person name="Zimmer A."/>
            <person name="Zody M."/>
            <person name="Lander E."/>
        </authorList>
    </citation>
    <scope>NUCLEOTIDE SEQUENCE [LARGE SCALE GENOMIC DNA]</scope>
</reference>
<dbReference type="GO" id="GO:0005509">
    <property type="term" value="F:calcium ion binding"/>
    <property type="evidence" value="ECO:0007669"/>
    <property type="project" value="InterPro"/>
</dbReference>
<dbReference type="InterPro" id="IPR011992">
    <property type="entry name" value="EF-hand-dom_pair"/>
</dbReference>
<dbReference type="eggNOG" id="KOG0032">
    <property type="taxonomic scope" value="Eukaryota"/>
</dbReference>
<dbReference type="PANTHER" id="PTHR34524">
    <property type="entry name" value="CALCYPHOSIN"/>
    <property type="match status" value="1"/>
</dbReference>
<organism evidence="5 6">
    <name type="scientific">Ciona savignyi</name>
    <name type="common">Pacific transparent sea squirt</name>
    <dbReference type="NCBI Taxonomy" id="51511"/>
    <lineage>
        <taxon>Eukaryota</taxon>
        <taxon>Metazoa</taxon>
        <taxon>Chordata</taxon>
        <taxon>Tunicata</taxon>
        <taxon>Ascidiacea</taxon>
        <taxon>Phlebobranchia</taxon>
        <taxon>Cionidae</taxon>
        <taxon>Ciona</taxon>
    </lineage>
</organism>
<accession>H2YU91</accession>
<keyword evidence="3" id="KW-0106">Calcium</keyword>
<dbReference type="InterPro" id="IPR018247">
    <property type="entry name" value="EF_Hand_1_Ca_BS"/>
</dbReference>
<dbReference type="InterPro" id="IPR051581">
    <property type="entry name" value="Ca-bind"/>
</dbReference>
<dbReference type="InParanoid" id="H2YU91"/>
<dbReference type="STRING" id="51511.ENSCSAVP00000008901"/>
<dbReference type="Gene3D" id="1.10.238.10">
    <property type="entry name" value="EF-hand"/>
    <property type="match status" value="1"/>
</dbReference>
<dbReference type="AlphaFoldDB" id="H2YU91"/>
<reference evidence="5" key="3">
    <citation type="submission" date="2025-09" db="UniProtKB">
        <authorList>
            <consortium name="Ensembl"/>
        </authorList>
    </citation>
    <scope>IDENTIFICATION</scope>
</reference>
<feature type="domain" description="EF-hand" evidence="4">
    <location>
        <begin position="2"/>
        <end position="37"/>
    </location>
</feature>
<evidence type="ECO:0000256" key="1">
    <source>
        <dbReference type="ARBA" id="ARBA00022723"/>
    </source>
</evidence>
<proteinExistence type="predicted"/>
<dbReference type="Pfam" id="PF13499">
    <property type="entry name" value="EF-hand_7"/>
    <property type="match status" value="1"/>
</dbReference>
<dbReference type="InterPro" id="IPR002048">
    <property type="entry name" value="EF_hand_dom"/>
</dbReference>
<dbReference type="Ensembl" id="ENSCSAVT00000009015.1">
    <property type="protein sequence ID" value="ENSCSAVP00000008901.1"/>
    <property type="gene ID" value="ENSCSAVG00000005277.1"/>
</dbReference>
<evidence type="ECO:0000256" key="2">
    <source>
        <dbReference type="ARBA" id="ARBA00022737"/>
    </source>
</evidence>
<evidence type="ECO:0000256" key="3">
    <source>
        <dbReference type="ARBA" id="ARBA00022837"/>
    </source>
</evidence>
<dbReference type="PROSITE" id="PS00018">
    <property type="entry name" value="EF_HAND_1"/>
    <property type="match status" value="1"/>
</dbReference>
<keyword evidence="2" id="KW-0677">Repeat</keyword>
<dbReference type="HOGENOM" id="CLU_036726_1_0_1"/>
<keyword evidence="1" id="KW-0479">Metal-binding</keyword>
<name>H2YU91_CIOSA</name>